<evidence type="ECO:0000256" key="2">
    <source>
        <dbReference type="ARBA" id="ARBA00022692"/>
    </source>
</evidence>
<dbReference type="EMBL" id="BLXT01000981">
    <property type="protein sequence ID" value="GFN82494.1"/>
    <property type="molecule type" value="Genomic_DNA"/>
</dbReference>
<dbReference type="PROSITE" id="PS50850">
    <property type="entry name" value="MFS"/>
    <property type="match status" value="1"/>
</dbReference>
<feature type="transmembrane region" description="Helical" evidence="5">
    <location>
        <begin position="127"/>
        <end position="147"/>
    </location>
</feature>
<dbReference type="InterPro" id="IPR005828">
    <property type="entry name" value="MFS_sugar_transport-like"/>
</dbReference>
<dbReference type="Pfam" id="PF00083">
    <property type="entry name" value="Sugar_tr"/>
    <property type="match status" value="1"/>
</dbReference>
<feature type="transmembrane region" description="Helical" evidence="5">
    <location>
        <begin position="21"/>
        <end position="42"/>
    </location>
</feature>
<dbReference type="PANTHER" id="PTHR24064">
    <property type="entry name" value="SOLUTE CARRIER FAMILY 22 MEMBER"/>
    <property type="match status" value="1"/>
</dbReference>
<keyword evidence="8" id="KW-1185">Reference proteome</keyword>
<feature type="transmembrane region" description="Helical" evidence="5">
    <location>
        <begin position="417"/>
        <end position="439"/>
    </location>
</feature>
<protein>
    <submittedName>
        <fullName evidence="7">Transmembrane protein 120a-like</fullName>
    </submittedName>
</protein>
<accession>A0AAV3YJ14</accession>
<evidence type="ECO:0000256" key="4">
    <source>
        <dbReference type="ARBA" id="ARBA00023136"/>
    </source>
</evidence>
<evidence type="ECO:0000313" key="7">
    <source>
        <dbReference type="EMBL" id="GFN82494.1"/>
    </source>
</evidence>
<keyword evidence="4 5" id="KW-0472">Membrane</keyword>
<feature type="transmembrane region" description="Helical" evidence="5">
    <location>
        <begin position="451"/>
        <end position="470"/>
    </location>
</feature>
<comment type="caution">
    <text evidence="7">The sequence shown here is derived from an EMBL/GenBank/DDBJ whole genome shotgun (WGS) entry which is preliminary data.</text>
</comment>
<dbReference type="InterPro" id="IPR020846">
    <property type="entry name" value="MFS_dom"/>
</dbReference>
<keyword evidence="3 5" id="KW-1133">Transmembrane helix</keyword>
<feature type="transmembrane region" description="Helical" evidence="5">
    <location>
        <begin position="159"/>
        <end position="182"/>
    </location>
</feature>
<evidence type="ECO:0000256" key="5">
    <source>
        <dbReference type="SAM" id="Phobius"/>
    </source>
</evidence>
<feature type="transmembrane region" description="Helical" evidence="5">
    <location>
        <begin position="476"/>
        <end position="498"/>
    </location>
</feature>
<feature type="transmembrane region" description="Helical" evidence="5">
    <location>
        <begin position="393"/>
        <end position="411"/>
    </location>
</feature>
<feature type="domain" description="Major facilitator superfamily (MFS) profile" evidence="6">
    <location>
        <begin position="32"/>
        <end position="505"/>
    </location>
</feature>
<dbReference type="AlphaFoldDB" id="A0AAV3YJ14"/>
<gene>
    <name evidence="7" type="ORF">PoB_000900000</name>
</gene>
<evidence type="ECO:0000256" key="1">
    <source>
        <dbReference type="ARBA" id="ARBA00004141"/>
    </source>
</evidence>
<dbReference type="Gene3D" id="1.20.1250.20">
    <property type="entry name" value="MFS general substrate transporter like domains"/>
    <property type="match status" value="1"/>
</dbReference>
<dbReference type="SUPFAM" id="SSF103473">
    <property type="entry name" value="MFS general substrate transporter"/>
    <property type="match status" value="1"/>
</dbReference>
<evidence type="ECO:0000259" key="6">
    <source>
        <dbReference type="PROSITE" id="PS50850"/>
    </source>
</evidence>
<dbReference type="CDD" id="cd17317">
    <property type="entry name" value="MFS_SLC22"/>
    <property type="match status" value="1"/>
</dbReference>
<dbReference type="Proteomes" id="UP000735302">
    <property type="component" value="Unassembled WGS sequence"/>
</dbReference>
<name>A0AAV3YJ14_9GAST</name>
<evidence type="ECO:0000313" key="8">
    <source>
        <dbReference type="Proteomes" id="UP000735302"/>
    </source>
</evidence>
<dbReference type="GO" id="GO:0016020">
    <property type="term" value="C:membrane"/>
    <property type="evidence" value="ECO:0007669"/>
    <property type="project" value="UniProtKB-SubCell"/>
</dbReference>
<feature type="transmembrane region" description="Helical" evidence="5">
    <location>
        <begin position="327"/>
        <end position="348"/>
    </location>
</feature>
<reference evidence="7 8" key="1">
    <citation type="journal article" date="2021" name="Elife">
        <title>Chloroplast acquisition without the gene transfer in kleptoplastic sea slugs, Plakobranchus ocellatus.</title>
        <authorList>
            <person name="Maeda T."/>
            <person name="Takahashi S."/>
            <person name="Yoshida T."/>
            <person name="Shimamura S."/>
            <person name="Takaki Y."/>
            <person name="Nagai Y."/>
            <person name="Toyoda A."/>
            <person name="Suzuki Y."/>
            <person name="Arimoto A."/>
            <person name="Ishii H."/>
            <person name="Satoh N."/>
            <person name="Nishiyama T."/>
            <person name="Hasebe M."/>
            <person name="Maruyama T."/>
            <person name="Minagawa J."/>
            <person name="Obokata J."/>
            <person name="Shigenobu S."/>
        </authorList>
    </citation>
    <scope>NUCLEOTIDE SEQUENCE [LARGE SCALE GENOMIC DNA]</scope>
</reference>
<feature type="transmembrane region" description="Helical" evidence="5">
    <location>
        <begin position="245"/>
        <end position="263"/>
    </location>
</feature>
<dbReference type="GO" id="GO:0022857">
    <property type="term" value="F:transmembrane transporter activity"/>
    <property type="evidence" value="ECO:0007669"/>
    <property type="project" value="InterPro"/>
</dbReference>
<dbReference type="InterPro" id="IPR036259">
    <property type="entry name" value="MFS_trans_sf"/>
</dbReference>
<proteinExistence type="predicted"/>
<evidence type="ECO:0000256" key="3">
    <source>
        <dbReference type="ARBA" id="ARBA00022989"/>
    </source>
</evidence>
<feature type="transmembrane region" description="Helical" evidence="5">
    <location>
        <begin position="360"/>
        <end position="381"/>
    </location>
</feature>
<organism evidence="7 8">
    <name type="scientific">Plakobranchus ocellatus</name>
    <dbReference type="NCBI Taxonomy" id="259542"/>
    <lineage>
        <taxon>Eukaryota</taxon>
        <taxon>Metazoa</taxon>
        <taxon>Spiralia</taxon>
        <taxon>Lophotrochozoa</taxon>
        <taxon>Mollusca</taxon>
        <taxon>Gastropoda</taxon>
        <taxon>Heterobranchia</taxon>
        <taxon>Euthyneura</taxon>
        <taxon>Panpulmonata</taxon>
        <taxon>Sacoglossa</taxon>
        <taxon>Placobranchoidea</taxon>
        <taxon>Plakobranchidae</taxon>
        <taxon>Plakobranchus</taxon>
    </lineage>
</organism>
<comment type="subcellular location">
    <subcellularLocation>
        <location evidence="1">Membrane</location>
        <topology evidence="1">Multi-pass membrane protein</topology>
    </subcellularLocation>
</comment>
<sequence length="545" mass="61288">MGSTSQNLENLILSLGGKGKFQLTIQFLVAFVYTPLVFNHVIMAFHGSSIPHECMAAADMETGFNSTALTGQIYVMNVTHSECSSAVYYSNGQNKIIECTAGQWKYFPKYVEKNIVSKFDLVCSNEYLANLATTIYFIGVMIGGLLFGDLADRFGRLPVMLFTLYASMCVGLITAFSVNYIMFVCLRFVHGVLIQGLQTSAYTLLMELYRPKDRPFAGVMAEVFFSTSIMVLAGLAYLLRDWQHLQIAINLVPLLTLFYPWFVPESLRWLILRGKTEKAEKLLHRICKTNKIPYPEECWNLLKQDSRGQHQVVKQYNLSYLFRRWPIARLTFICFYLWFVVSLSYYGLTFKITSFKGNPYLNFFLSGLFETLTYLFSLLLMNRFGRKKPLWTCFAFASAMCLTSGFVNSFTTGLDSLVTAFALAGKSSVACVFAVLFVYVSELYPTVARNIGLGAGMFFARFGSVMAPQINQWTGHLLGIDGIFIFGSLSLAACVLVIPLPETHKKRLPDTFAEREIGEINTSDYNETSKSDSGMLELKNGAVQA</sequence>
<feature type="transmembrane region" description="Helical" evidence="5">
    <location>
        <begin position="217"/>
        <end position="239"/>
    </location>
</feature>
<keyword evidence="2 5" id="KW-0812">Transmembrane</keyword>